<name>A0A8J2PD86_9HEXA</name>
<dbReference type="Proteomes" id="UP000708208">
    <property type="component" value="Unassembled WGS sequence"/>
</dbReference>
<organism evidence="1 2">
    <name type="scientific">Allacma fusca</name>
    <dbReference type="NCBI Taxonomy" id="39272"/>
    <lineage>
        <taxon>Eukaryota</taxon>
        <taxon>Metazoa</taxon>
        <taxon>Ecdysozoa</taxon>
        <taxon>Arthropoda</taxon>
        <taxon>Hexapoda</taxon>
        <taxon>Collembola</taxon>
        <taxon>Symphypleona</taxon>
        <taxon>Sminthuridae</taxon>
        <taxon>Allacma</taxon>
    </lineage>
</organism>
<gene>
    <name evidence="1" type="ORF">AFUS01_LOCUS34698</name>
</gene>
<comment type="caution">
    <text evidence="1">The sequence shown here is derived from an EMBL/GenBank/DDBJ whole genome shotgun (WGS) entry which is preliminary data.</text>
</comment>
<keyword evidence="2" id="KW-1185">Reference proteome</keyword>
<dbReference type="AlphaFoldDB" id="A0A8J2PD86"/>
<evidence type="ECO:0000313" key="1">
    <source>
        <dbReference type="EMBL" id="CAG7824547.1"/>
    </source>
</evidence>
<protein>
    <submittedName>
        <fullName evidence="1">Uncharacterized protein</fullName>
    </submittedName>
</protein>
<proteinExistence type="predicted"/>
<reference evidence="1" key="1">
    <citation type="submission" date="2021-06" db="EMBL/GenBank/DDBJ databases">
        <authorList>
            <person name="Hodson N. C."/>
            <person name="Mongue J. A."/>
            <person name="Jaron S. K."/>
        </authorList>
    </citation>
    <scope>NUCLEOTIDE SEQUENCE</scope>
</reference>
<evidence type="ECO:0000313" key="2">
    <source>
        <dbReference type="Proteomes" id="UP000708208"/>
    </source>
</evidence>
<dbReference type="EMBL" id="CAJVCH010533233">
    <property type="protein sequence ID" value="CAG7824547.1"/>
    <property type="molecule type" value="Genomic_DNA"/>
</dbReference>
<accession>A0A8J2PD86</accession>
<sequence>MHPERNRQHSTLCRARLWSSNSIESVVHQCSFTDFLHYIKNNTKGPGRMKTTNDGLPSFLPENWFRICRMSPSPTGFCDVELPVNPEACWVYAIK</sequence>